<comment type="caution">
    <text evidence="1">The sequence shown here is derived from an EMBL/GenBank/DDBJ whole genome shotgun (WGS) entry which is preliminary data.</text>
</comment>
<reference evidence="1 2" key="1">
    <citation type="journal article" date="2020" name="Cell">
        <title>Large-Scale Comparative Analyses of Tick Genomes Elucidate Their Genetic Diversity and Vector Capacities.</title>
        <authorList>
            <consortium name="Tick Genome and Microbiome Consortium (TIGMIC)"/>
            <person name="Jia N."/>
            <person name="Wang J."/>
            <person name="Shi W."/>
            <person name="Du L."/>
            <person name="Sun Y."/>
            <person name="Zhan W."/>
            <person name="Jiang J.F."/>
            <person name="Wang Q."/>
            <person name="Zhang B."/>
            <person name="Ji P."/>
            <person name="Bell-Sakyi L."/>
            <person name="Cui X.M."/>
            <person name="Yuan T.T."/>
            <person name="Jiang B.G."/>
            <person name="Yang W.F."/>
            <person name="Lam T.T."/>
            <person name="Chang Q.C."/>
            <person name="Ding S.J."/>
            <person name="Wang X.J."/>
            <person name="Zhu J.G."/>
            <person name="Ruan X.D."/>
            <person name="Zhao L."/>
            <person name="Wei J.T."/>
            <person name="Ye R.Z."/>
            <person name="Que T.C."/>
            <person name="Du C.H."/>
            <person name="Zhou Y.H."/>
            <person name="Cheng J.X."/>
            <person name="Dai P.F."/>
            <person name="Guo W.B."/>
            <person name="Han X.H."/>
            <person name="Huang E.J."/>
            <person name="Li L.F."/>
            <person name="Wei W."/>
            <person name="Gao Y.C."/>
            <person name="Liu J.Z."/>
            <person name="Shao H.Z."/>
            <person name="Wang X."/>
            <person name="Wang C.C."/>
            <person name="Yang T.C."/>
            <person name="Huo Q.B."/>
            <person name="Li W."/>
            <person name="Chen H.Y."/>
            <person name="Chen S.E."/>
            <person name="Zhou L.G."/>
            <person name="Ni X.B."/>
            <person name="Tian J.H."/>
            <person name="Sheng Y."/>
            <person name="Liu T."/>
            <person name="Pan Y.S."/>
            <person name="Xia L.Y."/>
            <person name="Li J."/>
            <person name="Zhao F."/>
            <person name="Cao W.C."/>
        </authorList>
    </citation>
    <scope>NUCLEOTIDE SEQUENCE [LARGE SCALE GENOMIC DNA]</scope>
    <source>
        <strain evidence="1">Iper-2018</strain>
    </source>
</reference>
<accession>A0AC60QIF4</accession>
<sequence>MSYPGSGGDQRAAESFKAVVTHVASEFKWLKIYVQRDYDTVEQIENYMQSLEQSLSTKAGFMHQGQIPLGTPCFARFTDNKWYRAVCSAWPKTDPTFVEVTFIDYGNPEILSVSDVRRGEDNIFRTPPLAMECFLDSVDMMLFSPQEAADVVVLARDKLLYEEVTVRVRRHEQVAENCIRPFVAIEPAEGGDLASLLDSSSSRSSYVGTPPVPSVAFRYQNVVLGKAYQAYVSHVESMSNVYLHLVDRDPAQFLESIQEFCANSPSLPASQVQEGTVCLSRFSEDGLLYRSLVIGCSGGQCKVLFVDYGNHEIKLTSELIVLPLEFLDEPVFAVRCTAVSTGLDKATFESLTADAAFTCRFVQAPSVGMYEAEFPDLAAPARTSPAVQGQIRLQKLCLDAGNGHVMYVSFFESVKVMYAQLKEMVEEIELISEQLAKESPSMPPMSPSDLSSGLGIACKYEDIWYRAEVLGMNGDKVQVWLADYGDTVLLELKDLRHLDPKYTLQPAYAVKLSLVGLQCDPQSADHVANELQKLVLDVESKVLICEVRPDGTHMVDMFINDPPVSVVAALQAASPQTAAPRASVKVPQPKLLATEKLVVTSVSPPNKFFGQLMRLPEQDLAILQGKLLEFYNPKHPNQTYQPQPGDYVSCRFSEDFLFYRAKVTSMAGSGRCNVFYVDYGNEECASITDVFELTQELAEEKPMFGIQCVLESGTSDALLDSEVEVQIRGFRENEHTVSLVVGAGKPTSFGGYQSEQTTGAVSAPVVNMSRAPKPPPQVVAEQRLNVGLRTTANVVFVVSHLEFYCQLSQNEAQLNTLMEAIAMAAATQPPISPESLEVGLPCCALYSEDEAWYRAVVTAVGPTGADVFFVDYGNAETVPLESLRALPPGLLALPRQALRCTLRDLQAPVSDKLTERLDPLLTEQTVTIEVFSNHSGVNEVSVFLADGSSVADVLKQEGFGTVGGSVAPPPAAVAEAPFVGGYQYPVLQEGVAVDVEVSWVLSPGEVYLQPTDSAAALTALMKQMQDYYNSPGCPTSSGSIRAGQACVSKYSEDGMWYRARVTHAKGGLLGIHYVDYGNCEEVPESSLRPLLPRFAELPAQAIRCRLRGLNPPGGSAAPWPPAEAGGPLQSIFEGPLWCRLVAQRDGVHVVNLERTGGRSEISLVDALVAAGLAKAVRAGDEGGSASEASLGSKLRAVISPAEFSFQQGQFVDVKVVSVASAKEVWCCLPEGLDALLESLQKAGESAKKFNNPVPGEAAVARCPFPGIAGDWARALVRSRPSPAKLELFFVDLGLVRVLHHTEVKQIPQELTEQPGQAFQCSLDSGSNVDPGVLSAKILGKELVLQVREQLDVAWVAGSLFDTSGEEEVNVLDALSPLPAEAAQDVAKGTEAEEAATAPPPKPQEPARAQEAARSKASPPRPQFNRSQSGHVILPCYPPLSKISGKMAVYVMHVDDLCCFYAMRMDQEQALEELSARLQERYATGQDPRVQLVPKLPCVALYPQDNLWYRAKVLNDSRVQFVDYGNADEVEEVREIGPEFLDVPPFCYKCKLDGGREIGTNPAAVKEFQELVLETELELEVVTWGPEVTVRMSREGQDVSALVKAKLAVSEDAAEDTPSEDAALCASPAAKVVEGYVSHVDRLDSFYVITTERDNALTELSERLQERLGAGEAAPLEGPAPGHLCAALYAADELWYRARIEGIGEEGTLSARFIDYGNAETVDSVVALTDAEAAPEPFCFECRLSGVSALDGDLLDKFKETTTDATLRVEVLEEGPPARVRLVDADGNDIAELLGVKVPEEPAVVEKSEVAESVGQADSPKKTYGSISVPLKQKLHVKICHSEGPTDFYVQLKDRHAELEFVATALQGVCSDREVFEASEGAPCIAHYDDGVYCRATVTSVDAAGARVFYVDYGNSESVELKEVLPPMEALFKVPALAVRCTLDVAEADCVTEATEKFQAVVDDESRVLLAEFLGERDGRHVVRLLDMGIDIVGSRAASDSTLEVTAEESPVTKEPTENLETSSPSDDASRLSKTEELPSSIRGEEAESMENFETSTPKDVAPPLSELEELPSSIEVKNEEADGSPLPGAAEDSKDDGVESDGEIASDEQQVPVASAEELDRSCVAETDLKTVLEPETDTSVGTDTDTSAEPNVHVAAVPATCVVATEKDAVHLPNVVDEQLESESSPAAADEAVKDQKPTEDKVTENSQEQLECESSPAAADEAVKNQKPTEDKVTENSQEDVQTAEAKEQGELEKVPNEPQVEVIAKEAEIDVEPPNEPANNTEDASPEVSAVKQNDARIPEVSGEEADGAEAKEEAAEVREVVDKVCAAGADTPAAEVGGSGDTPTTNGAVGRLTPSPPPSTTHRKKSLDDCIVPGVCTNPELVEAPSASGQ</sequence>
<evidence type="ECO:0000313" key="2">
    <source>
        <dbReference type="Proteomes" id="UP000805193"/>
    </source>
</evidence>
<name>A0AC60QIF4_IXOPE</name>
<organism evidence="1 2">
    <name type="scientific">Ixodes persulcatus</name>
    <name type="common">Taiga tick</name>
    <dbReference type="NCBI Taxonomy" id="34615"/>
    <lineage>
        <taxon>Eukaryota</taxon>
        <taxon>Metazoa</taxon>
        <taxon>Ecdysozoa</taxon>
        <taxon>Arthropoda</taxon>
        <taxon>Chelicerata</taxon>
        <taxon>Arachnida</taxon>
        <taxon>Acari</taxon>
        <taxon>Parasitiformes</taxon>
        <taxon>Ixodida</taxon>
        <taxon>Ixodoidea</taxon>
        <taxon>Ixodidae</taxon>
        <taxon>Ixodinae</taxon>
        <taxon>Ixodes</taxon>
    </lineage>
</organism>
<evidence type="ECO:0000313" key="1">
    <source>
        <dbReference type="EMBL" id="KAG0433194.1"/>
    </source>
</evidence>
<protein>
    <submittedName>
        <fullName evidence="1">Uncharacterized protein</fullName>
    </submittedName>
</protein>
<gene>
    <name evidence="1" type="ORF">HPB47_020135</name>
</gene>
<keyword evidence="2" id="KW-1185">Reference proteome</keyword>
<proteinExistence type="predicted"/>
<dbReference type="Proteomes" id="UP000805193">
    <property type="component" value="Unassembled WGS sequence"/>
</dbReference>
<dbReference type="EMBL" id="JABSTQ010009075">
    <property type="protein sequence ID" value="KAG0433194.1"/>
    <property type="molecule type" value="Genomic_DNA"/>
</dbReference>